<comment type="subcellular location">
    <subcellularLocation>
        <location evidence="6">Cytoplasm</location>
    </subcellularLocation>
</comment>
<dbReference type="GO" id="GO:0002101">
    <property type="term" value="P:tRNA wobble cytosine modification"/>
    <property type="evidence" value="ECO:0007669"/>
    <property type="project" value="UniProtKB-UniRule"/>
</dbReference>
<evidence type="ECO:0000313" key="11">
    <source>
        <dbReference type="EMBL" id="RLE51177.1"/>
    </source>
</evidence>
<keyword evidence="3 6" id="KW-0819">tRNA processing</keyword>
<evidence type="ECO:0000256" key="4">
    <source>
        <dbReference type="ARBA" id="ARBA00022741"/>
    </source>
</evidence>
<dbReference type="InterPro" id="IPR004365">
    <property type="entry name" value="NA-bd_OB_tRNA"/>
</dbReference>
<dbReference type="Pfam" id="PF01336">
    <property type="entry name" value="tRNA_anti-codon"/>
    <property type="match status" value="1"/>
</dbReference>
<organism evidence="11 12">
    <name type="scientific">Thermoproteota archaeon</name>
    <dbReference type="NCBI Taxonomy" id="2056631"/>
    <lineage>
        <taxon>Archaea</taxon>
        <taxon>Thermoproteota</taxon>
    </lineage>
</organism>
<keyword evidence="5 6" id="KW-0067">ATP-binding</keyword>
<sequence>MKKQVQVHIGIDDTDSPRKGCTTYICAVITEELLKTGVQFTDYPNLIRLNPNAPWKTRGNGAICIRIQAEKSEIENIKEIVIKNVERLSDITHEDTSPGIAFLIGEIPRKLRNFSKKVIRRTTTIKQAQKVARAVGAEIYKLKEGRGIIGALAAIGETLNKDHTYELIAYRKPENWGKPRKIDEASVFEMDKLTSPLTFNNIDYETGRILITPRGPDPVLYGIRGENPEILRQAQKIVKAHEPIERWIIYRTNQGTDAHLRKVEKIKQIKIYDAVILRGHVTTRPKTLPGGHVIIELSDGETTIDCAVYEPTGQLTKIARQLIPGDLIEVYGGAKITVNQKMTINVEKLAILKLAPLIELKNPKCPKCGKTMKSLGKNKGYRCPKCKYKAHLPKQAKIKPRRIIEGIYLPPPRAHRHLTKPLTRLGREKTKPPQKLSEPWYWSISFKPPNKNNTDE</sequence>
<dbReference type="Gene3D" id="3.90.600.20">
    <property type="match status" value="1"/>
</dbReference>
<feature type="domain" description="OB" evidence="7">
    <location>
        <begin position="275"/>
        <end position="352"/>
    </location>
</feature>
<dbReference type="CDD" id="cd04482">
    <property type="entry name" value="RPA2_OBF_like"/>
    <property type="match status" value="1"/>
</dbReference>
<comment type="caution">
    <text evidence="11">The sequence shown here is derived from an EMBL/GenBank/DDBJ whole genome shotgun (WGS) entry which is preliminary data.</text>
</comment>
<dbReference type="GO" id="GO:0016879">
    <property type="term" value="F:ligase activity, forming carbon-nitrogen bonds"/>
    <property type="evidence" value="ECO:0007669"/>
    <property type="project" value="UniProtKB-UniRule"/>
</dbReference>
<dbReference type="InterPro" id="IPR013696">
    <property type="entry name" value="TiaS_FLD"/>
</dbReference>
<comment type="catalytic activity">
    <reaction evidence="6">
        <text>cytidine(34) in tRNA(Ile2) + agmatine + ATP + H2O = 2-agmatinylcytidine(34) in tRNA(Ile2) + AMP + 2 phosphate + 2 H(+)</text>
        <dbReference type="Rhea" id="RHEA:43608"/>
        <dbReference type="Rhea" id="RHEA-COMP:10625"/>
        <dbReference type="Rhea" id="RHEA-COMP:10626"/>
        <dbReference type="ChEBI" id="CHEBI:15377"/>
        <dbReference type="ChEBI" id="CHEBI:15378"/>
        <dbReference type="ChEBI" id="CHEBI:30616"/>
        <dbReference type="ChEBI" id="CHEBI:43474"/>
        <dbReference type="ChEBI" id="CHEBI:58145"/>
        <dbReference type="ChEBI" id="CHEBI:82748"/>
        <dbReference type="ChEBI" id="CHEBI:83545"/>
        <dbReference type="ChEBI" id="CHEBI:456215"/>
        <dbReference type="EC" id="6.3.4.22"/>
    </reaction>
</comment>
<dbReference type="AlphaFoldDB" id="A0A497EVB5"/>
<reference evidence="11 12" key="1">
    <citation type="submission" date="2018-06" db="EMBL/GenBank/DDBJ databases">
        <title>Extensive metabolic versatility and redundancy in microbially diverse, dynamic hydrothermal sediments.</title>
        <authorList>
            <person name="Dombrowski N."/>
            <person name="Teske A."/>
            <person name="Baker B.J."/>
        </authorList>
    </citation>
    <scope>NUCLEOTIDE SEQUENCE [LARGE SCALE GENOMIC DNA]</scope>
    <source>
        <strain evidence="11">B29_G17</strain>
    </source>
</reference>
<dbReference type="InterPro" id="IPR055394">
    <property type="entry name" value="Zn_ribbon_TiaS"/>
</dbReference>
<dbReference type="InterPro" id="IPR024913">
    <property type="entry name" value="tRNA_Ile2__agm2C_synt"/>
</dbReference>
<feature type="domain" description="TiaS C-terminal zinc ribbon" evidence="10">
    <location>
        <begin position="362"/>
        <end position="398"/>
    </location>
</feature>
<accession>A0A497EVB5</accession>
<dbReference type="Pfam" id="PF23783">
    <property type="entry name" value="Zn_ribbon_TiaS"/>
    <property type="match status" value="1"/>
</dbReference>
<comment type="function">
    <text evidence="6">ATP-dependent agmatine transferase that catalyzes the formation of 2-agmatinylcytidine (agm2C) at the wobble position (C34) of tRNA(Ile2), converting the codon specificity from AUG to AUA.</text>
</comment>
<keyword evidence="11" id="KW-0238">DNA-binding</keyword>
<evidence type="ECO:0000259" key="10">
    <source>
        <dbReference type="Pfam" id="PF23783"/>
    </source>
</evidence>
<keyword evidence="1 6" id="KW-0963">Cytoplasm</keyword>
<dbReference type="PANTHER" id="PTHR40705:SF1">
    <property type="entry name" value="TRNA(ILE2) 2-AGMATINYLCYTIDINE SYNTHETASE TIAS"/>
    <property type="match status" value="1"/>
</dbReference>
<name>A0A497EVB5_9CREN</name>
<evidence type="ECO:0000256" key="6">
    <source>
        <dbReference type="HAMAP-Rule" id="MF_01892"/>
    </source>
</evidence>
<evidence type="ECO:0000259" key="8">
    <source>
        <dbReference type="Pfam" id="PF08489"/>
    </source>
</evidence>
<dbReference type="Proteomes" id="UP000268446">
    <property type="component" value="Unassembled WGS sequence"/>
</dbReference>
<evidence type="ECO:0000313" key="12">
    <source>
        <dbReference type="Proteomes" id="UP000268446"/>
    </source>
</evidence>
<evidence type="ECO:0000256" key="3">
    <source>
        <dbReference type="ARBA" id="ARBA00022694"/>
    </source>
</evidence>
<evidence type="ECO:0000256" key="5">
    <source>
        <dbReference type="ARBA" id="ARBA00022840"/>
    </source>
</evidence>
<keyword evidence="2 6" id="KW-0436">Ligase</keyword>
<gene>
    <name evidence="6" type="primary">tiaS</name>
    <name evidence="11" type="ORF">DRJ20_02500</name>
</gene>
<dbReference type="EMBL" id="QMQZ01000072">
    <property type="protein sequence ID" value="RLE51177.1"/>
    <property type="molecule type" value="Genomic_DNA"/>
</dbReference>
<feature type="domain" description="TiaS-like TCKD" evidence="9">
    <location>
        <begin position="9"/>
        <end position="143"/>
    </location>
</feature>
<dbReference type="GO" id="GO:0005524">
    <property type="term" value="F:ATP binding"/>
    <property type="evidence" value="ECO:0007669"/>
    <property type="project" value="UniProtKB-KW"/>
</dbReference>
<dbReference type="Pfam" id="PF08489">
    <property type="entry name" value="TiaS_FLD"/>
    <property type="match status" value="1"/>
</dbReference>
<dbReference type="GO" id="GO:0005737">
    <property type="term" value="C:cytoplasm"/>
    <property type="evidence" value="ECO:0007669"/>
    <property type="project" value="UniProtKB-SubCell"/>
</dbReference>
<evidence type="ECO:0000256" key="1">
    <source>
        <dbReference type="ARBA" id="ARBA00022490"/>
    </source>
</evidence>
<dbReference type="PANTHER" id="PTHR40705">
    <property type="entry name" value="TRNA(ILE2) 2-AGMATINYLCYTIDINE SYNTHETASE TIAS"/>
    <property type="match status" value="1"/>
</dbReference>
<evidence type="ECO:0000256" key="2">
    <source>
        <dbReference type="ARBA" id="ARBA00022598"/>
    </source>
</evidence>
<protein>
    <recommendedName>
        <fullName evidence="6">tRNA(Ile2) 2-agmatinylcytidine synthetase TiaS</fullName>
        <shortName evidence="6">tRNA(Ile2)-agm2C synthetase</shortName>
        <ecNumber evidence="6">6.3.4.22</ecNumber>
    </recommendedName>
    <alternativeName>
        <fullName evidence="6">tRNA(Ile2) agmatidine synthetase</fullName>
    </alternativeName>
</protein>
<dbReference type="Gene3D" id="3.30.70.2200">
    <property type="match status" value="1"/>
</dbReference>
<evidence type="ECO:0000259" key="7">
    <source>
        <dbReference type="Pfam" id="PF01336"/>
    </source>
</evidence>
<dbReference type="Gene3D" id="2.40.50.1010">
    <property type="match status" value="1"/>
</dbReference>
<dbReference type="EC" id="6.3.4.22" evidence="6"/>
<comment type="similarity">
    <text evidence="6">Belongs to the TiaS family.</text>
</comment>
<dbReference type="HAMAP" id="MF_01892">
    <property type="entry name" value="tRNA_Ile2_agm2C_synt"/>
    <property type="match status" value="1"/>
</dbReference>
<dbReference type="Pfam" id="PF22641">
    <property type="entry name" value="TiaS_TCKD"/>
    <property type="match status" value="1"/>
</dbReference>
<proteinExistence type="inferred from homology"/>
<keyword evidence="4 6" id="KW-0547">Nucleotide-binding</keyword>
<evidence type="ECO:0000259" key="9">
    <source>
        <dbReference type="Pfam" id="PF22641"/>
    </source>
</evidence>
<dbReference type="GO" id="GO:0003677">
    <property type="term" value="F:DNA binding"/>
    <property type="evidence" value="ECO:0007669"/>
    <property type="project" value="UniProtKB-KW"/>
</dbReference>
<dbReference type="InterPro" id="IPR053870">
    <property type="entry name" value="TiaS-like_TCKD"/>
</dbReference>
<feature type="domain" description="TiaS FLD" evidence="8">
    <location>
        <begin position="145"/>
        <end position="259"/>
    </location>
</feature>